<comment type="caution">
    <text evidence="2">The sequence shown here is derived from an EMBL/GenBank/DDBJ whole genome shotgun (WGS) entry which is preliminary data.</text>
</comment>
<dbReference type="EMBL" id="LKAM01000010">
    <property type="protein sequence ID" value="KUM46681.1"/>
    <property type="molecule type" value="Genomic_DNA"/>
</dbReference>
<gene>
    <name evidence="2" type="ORF">ABT39_MTgene1361</name>
</gene>
<reference evidence="2" key="1">
    <citation type="journal article" date="2015" name="Genome Biol. Evol.">
        <title>Organellar Genomes of White Spruce (Picea glauca): Assembly and Annotation.</title>
        <authorList>
            <person name="Jackman S.D."/>
            <person name="Warren R.L."/>
            <person name="Gibb E.A."/>
            <person name="Vandervalk B.P."/>
            <person name="Mohamadi H."/>
            <person name="Chu J."/>
            <person name="Raymond A."/>
            <person name="Pleasance S."/>
            <person name="Coope R."/>
            <person name="Wildung M.R."/>
            <person name="Ritland C.E."/>
            <person name="Bousquet J."/>
            <person name="Jones S.J."/>
            <person name="Bohlmann J."/>
            <person name="Birol I."/>
        </authorList>
    </citation>
    <scope>NUCLEOTIDE SEQUENCE [LARGE SCALE GENOMIC DNA]</scope>
    <source>
        <tissue evidence="2">Flushing bud</tissue>
    </source>
</reference>
<evidence type="ECO:0000313" key="2">
    <source>
        <dbReference type="EMBL" id="KUM46681.1"/>
    </source>
</evidence>
<proteinExistence type="predicted"/>
<protein>
    <submittedName>
        <fullName evidence="2">Uncharacterized protein</fullName>
    </submittedName>
</protein>
<keyword evidence="1" id="KW-1133">Transmembrane helix</keyword>
<feature type="transmembrane region" description="Helical" evidence="1">
    <location>
        <begin position="85"/>
        <end position="105"/>
    </location>
</feature>
<organism evidence="2">
    <name type="scientific">Picea glauca</name>
    <name type="common">White spruce</name>
    <name type="synonym">Pinus glauca</name>
    <dbReference type="NCBI Taxonomy" id="3330"/>
    <lineage>
        <taxon>Eukaryota</taxon>
        <taxon>Viridiplantae</taxon>
        <taxon>Streptophyta</taxon>
        <taxon>Embryophyta</taxon>
        <taxon>Tracheophyta</taxon>
        <taxon>Spermatophyta</taxon>
        <taxon>Pinopsida</taxon>
        <taxon>Pinidae</taxon>
        <taxon>Conifers I</taxon>
        <taxon>Pinales</taxon>
        <taxon>Pinaceae</taxon>
        <taxon>Picea</taxon>
    </lineage>
</organism>
<keyword evidence="1" id="KW-0812">Transmembrane</keyword>
<name>A0A101LWL7_PICGL</name>
<sequence length="120" mass="13922">MERTSPLLTVEPTNKLPHPIFLPLKEHSEGLVNGRLFIYVLLSIESSRYGCQYLNPLKTHFFSIYKAGTRPPSSISNLDKRLRSLITYLVWGLWSSVKTLLFLIFEHSTFLFHMQRKGLV</sequence>
<geneLocation type="mitochondrion" evidence="2"/>
<keyword evidence="2" id="KW-0496">Mitochondrion</keyword>
<accession>A0A101LWL7</accession>
<keyword evidence="1" id="KW-0472">Membrane</keyword>
<dbReference type="AlphaFoldDB" id="A0A101LWL7"/>
<evidence type="ECO:0000256" key="1">
    <source>
        <dbReference type="SAM" id="Phobius"/>
    </source>
</evidence>